<evidence type="ECO:0000313" key="5">
    <source>
        <dbReference type="EMBL" id="CAG9319276.1"/>
    </source>
</evidence>
<dbReference type="InterPro" id="IPR032675">
    <property type="entry name" value="LRR_dom_sf"/>
</dbReference>
<dbReference type="Pfam" id="PF00560">
    <property type="entry name" value="LRR_1"/>
    <property type="match status" value="1"/>
</dbReference>
<keyword evidence="3" id="KW-0433">Leucine-rich repeat</keyword>
<dbReference type="PANTHER" id="PTHR22710:SF2">
    <property type="entry name" value="X-RAY RADIATION RESISTANCE-ASSOCIATED PROTEIN 1"/>
    <property type="match status" value="1"/>
</dbReference>
<dbReference type="EMBL" id="CAJZBQ010000022">
    <property type="protein sequence ID" value="CAG9319276.1"/>
    <property type="molecule type" value="Genomic_DNA"/>
</dbReference>
<accession>A0AAU9J4P2</accession>
<dbReference type="PANTHER" id="PTHR22710">
    <property type="entry name" value="X-RAY RADIATION RESISTANCE ASSOCIATED PROTEIN 1 XRRA1"/>
    <property type="match status" value="1"/>
</dbReference>
<evidence type="ECO:0000256" key="3">
    <source>
        <dbReference type="ARBA" id="ARBA00022614"/>
    </source>
</evidence>
<keyword evidence="6" id="KW-1185">Reference proteome</keyword>
<sequence>MSYSISTIISSSKGTKSNDKFQSFPVKVHDLNAEIQPARVKRPRHLRKNPFNAFYKETPESFKPKNYNKILDGFLLLEICKVEMPNEAICARLSGEGISDVVEDDLKYFTSLSTLDLSDNAVAMEKLKNLESLTELNLMCNKITNIPTLPFPSFRCLETLNLSYNKIHASSISNLSSLGRLESLDLSSNDLCTLPEDLSDFKALKELYLSSNGFSTDSVLFSASLLFRSLSTIPGLQKLDISRNKLRGIHSDALEQEAFVHLRELDFSYNWVDNQDNLMYASNMPSLQILIITGNPFAQTKDVDKLQEVIATELGGTIISESQNNKKRNKAPYARPIAYITQDYTAALKNQLFGVELSKDMGVLPISEINSTQEIEEDIFPPAIEPPPAYKDIYTPSNDRGSSRPIKESAGNQFFLTETEGGEKKMREKAKRTRLEEFRNAARSLLGDEKEYEKSLDLEAAYRQLKHMIRHPTTYQSKNAGPRYSQFTASRNTYKLSIQPKVTESSKKKSSQMDDVRKEIEFIGKTLDAIPHRIQSV</sequence>
<comment type="subcellular location">
    <subcellularLocation>
        <location evidence="1">Cytoplasm</location>
    </subcellularLocation>
</comment>
<protein>
    <submittedName>
        <fullName evidence="5">Uncharacterized protein</fullName>
    </submittedName>
</protein>
<dbReference type="Pfam" id="PF13855">
    <property type="entry name" value="LRR_8"/>
    <property type="match status" value="1"/>
</dbReference>
<dbReference type="InterPro" id="IPR001611">
    <property type="entry name" value="Leu-rich_rpt"/>
</dbReference>
<dbReference type="SMART" id="SM00365">
    <property type="entry name" value="LRR_SD22"/>
    <property type="match status" value="3"/>
</dbReference>
<dbReference type="AlphaFoldDB" id="A0AAU9J4P2"/>
<proteinExistence type="predicted"/>
<name>A0AAU9J4P2_9CILI</name>
<evidence type="ECO:0000313" key="6">
    <source>
        <dbReference type="Proteomes" id="UP001162131"/>
    </source>
</evidence>
<reference evidence="5" key="1">
    <citation type="submission" date="2021-09" db="EMBL/GenBank/DDBJ databases">
        <authorList>
            <consortium name="AG Swart"/>
            <person name="Singh M."/>
            <person name="Singh A."/>
            <person name="Seah K."/>
            <person name="Emmerich C."/>
        </authorList>
    </citation>
    <scope>NUCLEOTIDE SEQUENCE</scope>
    <source>
        <strain evidence="5">ATCC30299</strain>
    </source>
</reference>
<dbReference type="SUPFAM" id="SSF52047">
    <property type="entry name" value="RNI-like"/>
    <property type="match status" value="1"/>
</dbReference>
<evidence type="ECO:0000256" key="1">
    <source>
        <dbReference type="ARBA" id="ARBA00004496"/>
    </source>
</evidence>
<dbReference type="InterPro" id="IPR003591">
    <property type="entry name" value="Leu-rich_rpt_typical-subtyp"/>
</dbReference>
<dbReference type="GO" id="GO:0005634">
    <property type="term" value="C:nucleus"/>
    <property type="evidence" value="ECO:0007669"/>
    <property type="project" value="TreeGrafter"/>
</dbReference>
<dbReference type="PROSITE" id="PS51450">
    <property type="entry name" value="LRR"/>
    <property type="match status" value="3"/>
</dbReference>
<gene>
    <name evidence="5" type="ORF">BSTOLATCC_MIC23484</name>
</gene>
<dbReference type="Gene3D" id="3.80.10.10">
    <property type="entry name" value="Ribonuclease Inhibitor"/>
    <property type="match status" value="1"/>
</dbReference>
<keyword evidence="2" id="KW-0963">Cytoplasm</keyword>
<comment type="caution">
    <text evidence="5">The sequence shown here is derived from an EMBL/GenBank/DDBJ whole genome shotgun (WGS) entry which is preliminary data.</text>
</comment>
<evidence type="ECO:0000256" key="4">
    <source>
        <dbReference type="ARBA" id="ARBA00022737"/>
    </source>
</evidence>
<evidence type="ECO:0000256" key="2">
    <source>
        <dbReference type="ARBA" id="ARBA00022490"/>
    </source>
</evidence>
<organism evidence="5 6">
    <name type="scientific">Blepharisma stoltei</name>
    <dbReference type="NCBI Taxonomy" id="1481888"/>
    <lineage>
        <taxon>Eukaryota</taxon>
        <taxon>Sar</taxon>
        <taxon>Alveolata</taxon>
        <taxon>Ciliophora</taxon>
        <taxon>Postciliodesmatophora</taxon>
        <taxon>Heterotrichea</taxon>
        <taxon>Heterotrichida</taxon>
        <taxon>Blepharismidae</taxon>
        <taxon>Blepharisma</taxon>
    </lineage>
</organism>
<dbReference type="GO" id="GO:0005737">
    <property type="term" value="C:cytoplasm"/>
    <property type="evidence" value="ECO:0007669"/>
    <property type="project" value="UniProtKB-SubCell"/>
</dbReference>
<dbReference type="SMART" id="SM00369">
    <property type="entry name" value="LRR_TYP"/>
    <property type="match status" value="3"/>
</dbReference>
<keyword evidence="4" id="KW-0677">Repeat</keyword>
<dbReference type="Proteomes" id="UP001162131">
    <property type="component" value="Unassembled WGS sequence"/>
</dbReference>